<evidence type="ECO:0000256" key="1">
    <source>
        <dbReference type="SAM" id="Phobius"/>
    </source>
</evidence>
<sequence length="198" mass="22233">MIANKTDIVKSATANLSSETRVNSPVDHRQQYDDKQAYKSIVAKDYTSDFLVGIGQTAFLAGCQVVTSQYLLSIGVVGLFPVMVSLVPVLGSGLVTLTNFSFDHSRERERERERVRVEIEDKYKAPIQILRTLALSANAGKISFDLHQIDTLAKNSFDLVIKQEREYRNLPEPQANNFFVVFLALFLVFFGAIALRKK</sequence>
<protein>
    <submittedName>
        <fullName evidence="2">Uncharacterized protein</fullName>
    </submittedName>
</protein>
<feature type="transmembrane region" description="Helical" evidence="1">
    <location>
        <begin position="70"/>
        <end position="91"/>
    </location>
</feature>
<keyword evidence="1" id="KW-0812">Transmembrane</keyword>
<keyword evidence="3" id="KW-1185">Reference proteome</keyword>
<dbReference type="Proteomes" id="UP001211711">
    <property type="component" value="Unassembled WGS sequence"/>
</dbReference>
<accession>A0ABT4ZY25</accession>
<evidence type="ECO:0000313" key="3">
    <source>
        <dbReference type="Proteomes" id="UP001211711"/>
    </source>
</evidence>
<name>A0ABT4ZY25_9CYAN</name>
<feature type="transmembrane region" description="Helical" evidence="1">
    <location>
        <begin position="178"/>
        <end position="195"/>
    </location>
</feature>
<reference evidence="2 3" key="1">
    <citation type="submission" date="2023-01" db="EMBL/GenBank/DDBJ databases">
        <title>Genomes from the Australian National Cyanobacteria Reference Collection.</title>
        <authorList>
            <person name="Willis A."/>
            <person name="Lee E.M.F."/>
        </authorList>
    </citation>
    <scope>NUCLEOTIDE SEQUENCE [LARGE SCALE GENOMIC DNA]</scope>
    <source>
        <strain evidence="2 3">CS-549</strain>
    </source>
</reference>
<keyword evidence="1" id="KW-1133">Transmembrane helix</keyword>
<gene>
    <name evidence="2" type="ORF">PN497_20090</name>
</gene>
<dbReference type="RefSeq" id="WP_096568935.1">
    <property type="nucleotide sequence ID" value="NZ_JAQMTI010000256.1"/>
</dbReference>
<comment type="caution">
    <text evidence="2">The sequence shown here is derived from an EMBL/GenBank/DDBJ whole genome shotgun (WGS) entry which is preliminary data.</text>
</comment>
<evidence type="ECO:0000313" key="2">
    <source>
        <dbReference type="EMBL" id="MDB9443633.1"/>
    </source>
</evidence>
<dbReference type="EMBL" id="JAQMTI010000256">
    <property type="protein sequence ID" value="MDB9443633.1"/>
    <property type="molecule type" value="Genomic_DNA"/>
</dbReference>
<keyword evidence="1" id="KW-0472">Membrane</keyword>
<organism evidence="2 3">
    <name type="scientific">Sphaerospermopsis kisseleviana CS-549</name>
    <dbReference type="NCBI Taxonomy" id="3021783"/>
    <lineage>
        <taxon>Bacteria</taxon>
        <taxon>Bacillati</taxon>
        <taxon>Cyanobacteriota</taxon>
        <taxon>Cyanophyceae</taxon>
        <taxon>Nostocales</taxon>
        <taxon>Aphanizomenonaceae</taxon>
        <taxon>Sphaerospermopsis</taxon>
        <taxon>Sphaerospermopsis kisseleviana</taxon>
    </lineage>
</organism>
<proteinExistence type="predicted"/>